<dbReference type="PANTHER" id="PTHR15910:SF1">
    <property type="entry name" value="ARCHAEMETZINCIN-2"/>
    <property type="match status" value="1"/>
</dbReference>
<dbReference type="GO" id="GO:0046872">
    <property type="term" value="F:metal ion binding"/>
    <property type="evidence" value="ECO:0007669"/>
    <property type="project" value="UniProtKB-KW"/>
</dbReference>
<dbReference type="SUPFAM" id="SSF55486">
    <property type="entry name" value="Metalloproteases ('zincins'), catalytic domain"/>
    <property type="match status" value="1"/>
</dbReference>
<dbReference type="Proteomes" id="UP000247810">
    <property type="component" value="Unassembled WGS sequence"/>
</dbReference>
<evidence type="ECO:0000256" key="3">
    <source>
        <dbReference type="ARBA" id="ARBA00022723"/>
    </source>
</evidence>
<dbReference type="OrthoDB" id="2365600at2759"/>
<keyword evidence="5" id="KW-0862">Zinc</keyword>
<proteinExistence type="predicted"/>
<evidence type="ECO:0000256" key="6">
    <source>
        <dbReference type="ARBA" id="ARBA00023049"/>
    </source>
</evidence>
<dbReference type="InterPro" id="IPR012962">
    <property type="entry name" value="Pept_M54_archaemetzincn"/>
</dbReference>
<dbReference type="AlphaFoldDB" id="A0A319EH22"/>
<name>A0A319EH22_9EURO</name>
<dbReference type="CDD" id="cd11375">
    <property type="entry name" value="Peptidase_M54"/>
    <property type="match status" value="1"/>
</dbReference>
<dbReference type="STRING" id="1448320.A0A319EH22"/>
<dbReference type="InterPro" id="IPR024079">
    <property type="entry name" value="MetalloPept_cat_dom_sf"/>
</dbReference>
<dbReference type="VEuPathDB" id="FungiDB:BO71DRAFT_478951"/>
<comment type="cofactor">
    <cofactor evidence="1">
        <name>Zn(2+)</name>
        <dbReference type="ChEBI" id="CHEBI:29105"/>
    </cofactor>
</comment>
<evidence type="ECO:0000256" key="5">
    <source>
        <dbReference type="ARBA" id="ARBA00022833"/>
    </source>
</evidence>
<evidence type="ECO:0000256" key="1">
    <source>
        <dbReference type="ARBA" id="ARBA00001947"/>
    </source>
</evidence>
<evidence type="ECO:0000256" key="4">
    <source>
        <dbReference type="ARBA" id="ARBA00022801"/>
    </source>
</evidence>
<keyword evidence="4" id="KW-0378">Hydrolase</keyword>
<accession>A0A319EH22</accession>
<evidence type="ECO:0000313" key="7">
    <source>
        <dbReference type="EMBL" id="PYI00099.1"/>
    </source>
</evidence>
<keyword evidence="6" id="KW-0482">Metalloprotease</keyword>
<dbReference type="EMBL" id="KZ825797">
    <property type="protein sequence ID" value="PYI00099.1"/>
    <property type="molecule type" value="Genomic_DNA"/>
</dbReference>
<dbReference type="Pfam" id="PF07998">
    <property type="entry name" value="Peptidase_M54"/>
    <property type="match status" value="1"/>
</dbReference>
<reference evidence="7 8" key="1">
    <citation type="submission" date="2018-02" db="EMBL/GenBank/DDBJ databases">
        <title>The genomes of Aspergillus section Nigri reveals drivers in fungal speciation.</title>
        <authorList>
            <consortium name="DOE Joint Genome Institute"/>
            <person name="Vesth T.C."/>
            <person name="Nybo J."/>
            <person name="Theobald S."/>
            <person name="Brandl J."/>
            <person name="Frisvad J.C."/>
            <person name="Nielsen K.F."/>
            <person name="Lyhne E.K."/>
            <person name="Kogle M.E."/>
            <person name="Kuo A."/>
            <person name="Riley R."/>
            <person name="Clum A."/>
            <person name="Nolan M."/>
            <person name="Lipzen A."/>
            <person name="Salamov A."/>
            <person name="Henrissat B."/>
            <person name="Wiebenga A."/>
            <person name="De vries R.P."/>
            <person name="Grigoriev I.V."/>
            <person name="Mortensen U.H."/>
            <person name="Andersen M.R."/>
            <person name="Baker S.E."/>
        </authorList>
    </citation>
    <scope>NUCLEOTIDE SEQUENCE [LARGE SCALE GENOMIC DNA]</scope>
    <source>
        <strain evidence="7 8">CBS 707.79</strain>
    </source>
</reference>
<gene>
    <name evidence="7" type="ORF">BO71DRAFT_478951</name>
</gene>
<sequence>MEEWMKSKKTKAHSPTETPQVQDVISYLSAFYHGLPVRILPSALRFVPWDQTKKSTARSTPRYVGLAIGNECVGIRTRASPDKVYPRQLNLDDLLDATIGMLPKDAYALCFLVDHDLFEDADDIFVCGRAYGVSRVAVLSSARYCPDLDAIQAALTAISTLPTPDPSVTATEMSALWLARMCRTASHELGHCFGVDHCVYHACIMQGSASLSEDARQPPYLCPVDLSKILHATGSSASSHYHAMLAFCEQPHVKEAPFFRAFAAWIHAILAQMSNSSH</sequence>
<organism evidence="7 8">
    <name type="scientific">Aspergillus ellipticus CBS 707.79</name>
    <dbReference type="NCBI Taxonomy" id="1448320"/>
    <lineage>
        <taxon>Eukaryota</taxon>
        <taxon>Fungi</taxon>
        <taxon>Dikarya</taxon>
        <taxon>Ascomycota</taxon>
        <taxon>Pezizomycotina</taxon>
        <taxon>Eurotiomycetes</taxon>
        <taxon>Eurotiomycetidae</taxon>
        <taxon>Eurotiales</taxon>
        <taxon>Aspergillaceae</taxon>
        <taxon>Aspergillus</taxon>
        <taxon>Aspergillus subgen. Circumdati</taxon>
    </lineage>
</organism>
<dbReference type="GO" id="GO:0006508">
    <property type="term" value="P:proteolysis"/>
    <property type="evidence" value="ECO:0007669"/>
    <property type="project" value="UniProtKB-KW"/>
</dbReference>
<dbReference type="Gene3D" id="3.40.390.10">
    <property type="entry name" value="Collagenase (Catalytic Domain)"/>
    <property type="match status" value="1"/>
</dbReference>
<protein>
    <recommendedName>
        <fullName evidence="9">Zincin</fullName>
    </recommendedName>
</protein>
<evidence type="ECO:0008006" key="9">
    <source>
        <dbReference type="Google" id="ProtNLM"/>
    </source>
</evidence>
<evidence type="ECO:0000313" key="8">
    <source>
        <dbReference type="Proteomes" id="UP000247810"/>
    </source>
</evidence>
<keyword evidence="3" id="KW-0479">Metal-binding</keyword>
<evidence type="ECO:0000256" key="2">
    <source>
        <dbReference type="ARBA" id="ARBA00022670"/>
    </source>
</evidence>
<keyword evidence="2" id="KW-0645">Protease</keyword>
<dbReference type="GO" id="GO:0008237">
    <property type="term" value="F:metallopeptidase activity"/>
    <property type="evidence" value="ECO:0007669"/>
    <property type="project" value="UniProtKB-KW"/>
</dbReference>
<keyword evidence="8" id="KW-1185">Reference proteome</keyword>
<dbReference type="PANTHER" id="PTHR15910">
    <property type="entry name" value="ARCHAEMETZINCIN"/>
    <property type="match status" value="1"/>
</dbReference>